<evidence type="ECO:0000259" key="12">
    <source>
        <dbReference type="SMART" id="SM00382"/>
    </source>
</evidence>
<evidence type="ECO:0000256" key="11">
    <source>
        <dbReference type="RuleBase" id="RU003651"/>
    </source>
</evidence>
<comment type="function">
    <text evidence="9">The 26S proteasome is involved in the ATP-dependent degradation of ubiquitinated proteins. The regulatory (or ATPase) complex confers ATP dependency and substrate specificity to the 26S complex.</text>
</comment>
<dbReference type="Gene3D" id="2.40.50.140">
    <property type="entry name" value="Nucleic acid-binding proteins"/>
    <property type="match status" value="1"/>
</dbReference>
<dbReference type="InterPro" id="IPR027417">
    <property type="entry name" value="P-loop_NTPase"/>
</dbReference>
<keyword evidence="8" id="KW-0539">Nucleus</keyword>
<dbReference type="PANTHER" id="PTHR23073">
    <property type="entry name" value="26S PROTEASOME REGULATORY SUBUNIT"/>
    <property type="match status" value="1"/>
</dbReference>
<keyword evidence="6 11" id="KW-0067">ATP-binding</keyword>
<feature type="domain" description="AAA+ ATPase" evidence="12">
    <location>
        <begin position="185"/>
        <end position="324"/>
    </location>
</feature>
<dbReference type="GO" id="GO:0005524">
    <property type="term" value="F:ATP binding"/>
    <property type="evidence" value="ECO:0007669"/>
    <property type="project" value="UniProtKB-KW"/>
</dbReference>
<dbReference type="InterPro" id="IPR050221">
    <property type="entry name" value="26S_Proteasome_ATPase"/>
</dbReference>
<dbReference type="FunFam" id="3.40.50.300:FF:000033">
    <property type="entry name" value="26S protease regulatory subunit 6B"/>
    <property type="match status" value="1"/>
</dbReference>
<evidence type="ECO:0000256" key="4">
    <source>
        <dbReference type="ARBA" id="ARBA00022490"/>
    </source>
</evidence>
<name>A0AAV5AHI3_9AGAM</name>
<dbReference type="Gene3D" id="1.10.8.60">
    <property type="match status" value="1"/>
</dbReference>
<dbReference type="InterPro" id="IPR003960">
    <property type="entry name" value="ATPase_AAA_CS"/>
</dbReference>
<evidence type="ECO:0000256" key="10">
    <source>
        <dbReference type="ARBA" id="ARBA00068703"/>
    </source>
</evidence>
<dbReference type="InterPro" id="IPR012340">
    <property type="entry name" value="NA-bd_OB-fold"/>
</dbReference>
<evidence type="ECO:0000256" key="9">
    <source>
        <dbReference type="ARBA" id="ARBA00024661"/>
    </source>
</evidence>
<evidence type="ECO:0000256" key="2">
    <source>
        <dbReference type="ARBA" id="ARBA00004496"/>
    </source>
</evidence>
<reference evidence="13" key="1">
    <citation type="submission" date="2021-10" db="EMBL/GenBank/DDBJ databases">
        <title>De novo Genome Assembly of Clathrus columnatus (Basidiomycota, Fungi) Using Illumina and Nanopore Sequence Data.</title>
        <authorList>
            <person name="Ogiso-Tanaka E."/>
            <person name="Itagaki H."/>
            <person name="Hosoya T."/>
            <person name="Hosaka K."/>
        </authorList>
    </citation>
    <scope>NUCLEOTIDE SEQUENCE</scope>
    <source>
        <strain evidence="13">MO-923</strain>
    </source>
</reference>
<dbReference type="SMART" id="SM00382">
    <property type="entry name" value="AAA"/>
    <property type="match status" value="1"/>
</dbReference>
<evidence type="ECO:0000256" key="6">
    <source>
        <dbReference type="ARBA" id="ARBA00022840"/>
    </source>
</evidence>
<comment type="subcellular location">
    <subcellularLocation>
        <location evidence="2">Cytoplasm</location>
    </subcellularLocation>
    <subcellularLocation>
        <location evidence="1">Nucleus</location>
    </subcellularLocation>
</comment>
<evidence type="ECO:0000256" key="1">
    <source>
        <dbReference type="ARBA" id="ARBA00004123"/>
    </source>
</evidence>
<dbReference type="Pfam" id="PF16450">
    <property type="entry name" value="Prot_ATP_ID_OB_C"/>
    <property type="match status" value="1"/>
</dbReference>
<dbReference type="Pfam" id="PF00004">
    <property type="entry name" value="AAA"/>
    <property type="match status" value="1"/>
</dbReference>
<dbReference type="AlphaFoldDB" id="A0AAV5AHI3"/>
<evidence type="ECO:0000256" key="8">
    <source>
        <dbReference type="ARBA" id="ARBA00023242"/>
    </source>
</evidence>
<keyword evidence="7 13" id="KW-0647">Proteasome</keyword>
<accession>A0AAV5AHI3</accession>
<dbReference type="GO" id="GO:0008540">
    <property type="term" value="C:proteasome regulatory particle, base subcomplex"/>
    <property type="evidence" value="ECO:0007669"/>
    <property type="project" value="UniProtKB-ARBA"/>
</dbReference>
<comment type="caution">
    <text evidence="13">The sequence shown here is derived from an EMBL/GenBank/DDBJ whole genome shotgun (WGS) entry which is preliminary data.</text>
</comment>
<dbReference type="GO" id="GO:0005737">
    <property type="term" value="C:cytoplasm"/>
    <property type="evidence" value="ECO:0007669"/>
    <property type="project" value="UniProtKB-SubCell"/>
</dbReference>
<evidence type="ECO:0000313" key="13">
    <source>
        <dbReference type="EMBL" id="GJJ12148.1"/>
    </source>
</evidence>
<gene>
    <name evidence="13" type="primary">26S</name>
    <name evidence="13" type="ORF">Clacol_006389</name>
</gene>
<dbReference type="InterPro" id="IPR003593">
    <property type="entry name" value="AAA+_ATPase"/>
</dbReference>
<dbReference type="GO" id="GO:0016887">
    <property type="term" value="F:ATP hydrolysis activity"/>
    <property type="evidence" value="ECO:0007669"/>
    <property type="project" value="InterPro"/>
</dbReference>
<protein>
    <recommendedName>
        <fullName evidence="10">26S proteasome regulatory subunit 6B homolog</fullName>
    </recommendedName>
</protein>
<dbReference type="EMBL" id="BPWL01000007">
    <property type="protein sequence ID" value="GJJ12148.1"/>
    <property type="molecule type" value="Genomic_DNA"/>
</dbReference>
<evidence type="ECO:0000256" key="3">
    <source>
        <dbReference type="ARBA" id="ARBA00006914"/>
    </source>
</evidence>
<dbReference type="PROSITE" id="PS00674">
    <property type="entry name" value="AAA"/>
    <property type="match status" value="1"/>
</dbReference>
<organism evidence="13 14">
    <name type="scientific">Clathrus columnatus</name>
    <dbReference type="NCBI Taxonomy" id="1419009"/>
    <lineage>
        <taxon>Eukaryota</taxon>
        <taxon>Fungi</taxon>
        <taxon>Dikarya</taxon>
        <taxon>Basidiomycota</taxon>
        <taxon>Agaricomycotina</taxon>
        <taxon>Agaricomycetes</taxon>
        <taxon>Phallomycetidae</taxon>
        <taxon>Phallales</taxon>
        <taxon>Clathraceae</taxon>
        <taxon>Clathrus</taxon>
    </lineage>
</organism>
<comment type="similarity">
    <text evidence="3 11">Belongs to the AAA ATPase family.</text>
</comment>
<dbReference type="InterPro" id="IPR032501">
    <property type="entry name" value="Prot_ATP_ID_OB_2nd"/>
</dbReference>
<dbReference type="Gene3D" id="3.40.50.300">
    <property type="entry name" value="P-loop containing nucleotide triphosphate hydrolases"/>
    <property type="match status" value="1"/>
</dbReference>
<evidence type="ECO:0000256" key="7">
    <source>
        <dbReference type="ARBA" id="ARBA00022942"/>
    </source>
</evidence>
<sequence>MDEIGISNIQKEEPTFESVVTEKSALLSELQEDDYYTRYKKLSRHLEMLDIQEGYIKDEQMNLKRELIRAQEEVKRIQSVPLVIGQFLEPIDQHTGIVGSTTGSNYVVRILSTLDRELLKPSSSVALHRHSNALVDILPPEADSSIAMLGQEEKPDVTYQDVGGMDTQKQEIREAVELPLTHFDLYKKIGIDPPRGTGKTMLVKAVAHHTTAAFIRVVGSEFVQKYLGEGPRMVRDVFRLARENAPAIIFIDEIDAIATKRFDAQTGADREVQRILLELLNQMDGFDQGSNVKVIMATNRADTLDPALLRPGRLDRKIEFPLPNRRERRLIFQTITSKMNLSPDVDLEDYVSRPDRLSSAELTSIAQAAGLQAVRKNRYVILPGDFEEAWKQTVKRGDDTHEFYR</sequence>
<dbReference type="Proteomes" id="UP001050691">
    <property type="component" value="Unassembled WGS sequence"/>
</dbReference>
<dbReference type="SUPFAM" id="SSF52540">
    <property type="entry name" value="P-loop containing nucleoside triphosphate hydrolases"/>
    <property type="match status" value="1"/>
</dbReference>
<evidence type="ECO:0000313" key="14">
    <source>
        <dbReference type="Proteomes" id="UP001050691"/>
    </source>
</evidence>
<proteinExistence type="inferred from homology"/>
<dbReference type="FunFam" id="2.40.50.140:FF:000046">
    <property type="entry name" value="26S protease regulatory subunit 6B"/>
    <property type="match status" value="1"/>
</dbReference>
<keyword evidence="14" id="KW-1185">Reference proteome</keyword>
<evidence type="ECO:0000256" key="5">
    <source>
        <dbReference type="ARBA" id="ARBA00022741"/>
    </source>
</evidence>
<dbReference type="GO" id="GO:0005634">
    <property type="term" value="C:nucleus"/>
    <property type="evidence" value="ECO:0007669"/>
    <property type="project" value="UniProtKB-SubCell"/>
</dbReference>
<keyword evidence="4" id="KW-0963">Cytoplasm</keyword>
<dbReference type="InterPro" id="IPR003959">
    <property type="entry name" value="ATPase_AAA_core"/>
</dbReference>
<keyword evidence="5 11" id="KW-0547">Nucleotide-binding</keyword>